<evidence type="ECO:0000259" key="5">
    <source>
        <dbReference type="SMART" id="SM01217"/>
    </source>
</evidence>
<dbReference type="GO" id="GO:0009044">
    <property type="term" value="F:xylan 1,4-beta-xylosidase activity"/>
    <property type="evidence" value="ECO:0007669"/>
    <property type="project" value="InterPro"/>
</dbReference>
<gene>
    <name evidence="6" type="ordered locus">MTES_2221</name>
</gene>
<evidence type="ECO:0000256" key="1">
    <source>
        <dbReference type="ARBA" id="ARBA00005336"/>
    </source>
</evidence>
<dbReference type="GO" id="GO:0045493">
    <property type="term" value="P:xylan catabolic process"/>
    <property type="evidence" value="ECO:0007669"/>
    <property type="project" value="InterPro"/>
</dbReference>
<dbReference type="STRING" id="979556.MTES_2221"/>
<evidence type="ECO:0000256" key="4">
    <source>
        <dbReference type="RuleBase" id="RU361161"/>
    </source>
</evidence>
<dbReference type="InterPro" id="IPR001764">
    <property type="entry name" value="Glyco_hydro_3_N"/>
</dbReference>
<comment type="similarity">
    <text evidence="1 4">Belongs to the glycosyl hydrolase 3 family.</text>
</comment>
<reference evidence="6 7" key="1">
    <citation type="journal article" date="2011" name="J. Bacteriol.">
        <title>Genome sequence of Microbacterium testaceum StLB037, an N-acylhomoserine lactone-degrading bacterium isolated from potato leaves.</title>
        <authorList>
            <person name="Morohoshi T."/>
            <person name="Wang W.-Z."/>
            <person name="Someya N."/>
            <person name="Ikeda T."/>
        </authorList>
    </citation>
    <scope>NUCLEOTIDE SEQUENCE [LARGE SCALE GENOMIC DNA]</scope>
    <source>
        <strain evidence="6 7">StLB037</strain>
    </source>
</reference>
<dbReference type="GO" id="GO:0046556">
    <property type="term" value="F:alpha-L-arabinofuranosidase activity"/>
    <property type="evidence" value="ECO:0007669"/>
    <property type="project" value="TreeGrafter"/>
</dbReference>
<dbReference type="eggNOG" id="COG1472">
    <property type="taxonomic scope" value="Bacteria"/>
</dbReference>
<dbReference type="InterPro" id="IPR026891">
    <property type="entry name" value="Fn3-like"/>
</dbReference>
<dbReference type="InterPro" id="IPR019800">
    <property type="entry name" value="Glyco_hydro_3_AS"/>
</dbReference>
<dbReference type="Proteomes" id="UP000008975">
    <property type="component" value="Chromosome"/>
</dbReference>
<feature type="domain" description="Fibronectin type III-like" evidence="5">
    <location>
        <begin position="702"/>
        <end position="771"/>
    </location>
</feature>
<dbReference type="PRINTS" id="PR00133">
    <property type="entry name" value="GLHYDRLASE3"/>
</dbReference>
<dbReference type="InterPro" id="IPR036962">
    <property type="entry name" value="Glyco_hydro_3_N_sf"/>
</dbReference>
<dbReference type="Gene3D" id="2.60.40.10">
    <property type="entry name" value="Immunoglobulins"/>
    <property type="match status" value="1"/>
</dbReference>
<name>E8NFB2_MICTS</name>
<accession>E8NFB2</accession>
<dbReference type="PROSITE" id="PS00775">
    <property type="entry name" value="GLYCOSYL_HYDROL_F3"/>
    <property type="match status" value="1"/>
</dbReference>
<keyword evidence="2" id="KW-0732">Signal</keyword>
<dbReference type="Pfam" id="PF00933">
    <property type="entry name" value="Glyco_hydro_3"/>
    <property type="match status" value="1"/>
</dbReference>
<dbReference type="SMART" id="SM01217">
    <property type="entry name" value="Fn3_like"/>
    <property type="match status" value="1"/>
</dbReference>
<reference key="2">
    <citation type="submission" date="2011-02" db="EMBL/GenBank/DDBJ databases">
        <title>Genome sequence of Microbacterium testaceum StLB037.</title>
        <authorList>
            <person name="Morohoshi T."/>
            <person name="Wang W.Z."/>
            <person name="Someya N."/>
            <person name="Ikeda T."/>
        </authorList>
    </citation>
    <scope>NUCLEOTIDE SEQUENCE</scope>
    <source>
        <strain>StLB037</strain>
    </source>
</reference>
<evidence type="ECO:0000256" key="2">
    <source>
        <dbReference type="ARBA" id="ARBA00022729"/>
    </source>
</evidence>
<keyword evidence="3 4" id="KW-0378">Hydrolase</keyword>
<keyword evidence="4 6" id="KW-0326">Glycosidase</keyword>
<dbReference type="KEGG" id="mts:MTES_2221"/>
<evidence type="ECO:0000313" key="6">
    <source>
        <dbReference type="EMBL" id="BAJ75185.1"/>
    </source>
</evidence>
<dbReference type="HOGENOM" id="CLU_004542_5_1_11"/>
<dbReference type="PANTHER" id="PTHR42721:SF3">
    <property type="entry name" value="BETA-D-XYLOSIDASE 5-RELATED"/>
    <property type="match status" value="1"/>
</dbReference>
<protein>
    <submittedName>
        <fullName evidence="6">Beta-glucosidase-related glycosidase</fullName>
    </submittedName>
</protein>
<dbReference type="InterPro" id="IPR017853">
    <property type="entry name" value="GH"/>
</dbReference>
<dbReference type="InterPro" id="IPR013783">
    <property type="entry name" value="Ig-like_fold"/>
</dbReference>
<dbReference type="Gene3D" id="3.20.20.300">
    <property type="entry name" value="Glycoside hydrolase, family 3, N-terminal domain"/>
    <property type="match status" value="1"/>
</dbReference>
<dbReference type="Gene3D" id="3.40.50.1700">
    <property type="entry name" value="Glycoside hydrolase family 3 C-terminal domain"/>
    <property type="match status" value="1"/>
</dbReference>
<evidence type="ECO:0000313" key="7">
    <source>
        <dbReference type="Proteomes" id="UP000008975"/>
    </source>
</evidence>
<sequence length="804" mass="84085">MTIHNTDVGAALTPGVSPRVQALVAEMTLDEKLAQLVGYWVDQGDEVVAPLSGEKVTSTAYADATVHGLGHLTRVYGTRPVDPIERAEWLWGEQRRLKTETRLGIPAIVHEECLTGFAAWKAATFPTPLAWGAAFDPDAVEAMASAIGRSMRDLGVHQGLSPVLDVVRDPRWGRVDECIAEDPYVVGTIGTAYVRGLQSAGVHATLKHFVGYSGSRAGRNHAPVSAGPRELQDVFLPPFEMAVRDGGARSVMNAYVEIDGVPIASSPEIFTDLLRRRWGFDGTVVSDYFAVEFLRSMHGIASSLGEAAQLALEAGIDVELPGPDAYPHLAERVASGALPEAVVDRAVARVLAEKEDLGLLDADFTDAPTEIDLDDAEHRALAYRLALESAVLLRNDGVLPLAAPGRIAVIGPNADSAEALMGCYSFANHVLAHHPGFEMGFEIPTVREALASRFGEVAYAFGCPVEGADIEGFAEATSVARDADVAIVVVGDRAGLFGRGTVGEGNDADSLELPGVQRKLVEAIVATGTPVVLVLLTGRPYALGWALDGETGPAAVLQAFFPGEEGGPALASLLAGDATPSGRLPVSLPRSAGAQPYSYLHPLLGGPSGVTSTDPTPVRPFGFGLSYTTFARGELRVDGVAGPGRGGAAERGAAGSGAAERGAVRSVEAGAVASGTSAGVRAGDAFTVSARVTNTGAVRGADVVQVYAHRTGASVTRPVAALVAYARVELEPGESAEVRFTVPASRLAYSDRALRRVVEPGEMELRLGPSCAEVDEAVPLRITGPTYELGVDDARVVEVEVQRG</sequence>
<dbReference type="Pfam" id="PF01915">
    <property type="entry name" value="Glyco_hydro_3_C"/>
    <property type="match status" value="1"/>
</dbReference>
<dbReference type="Pfam" id="PF14310">
    <property type="entry name" value="Fn3-like"/>
    <property type="match status" value="1"/>
</dbReference>
<dbReference type="RefSeq" id="WP_013585310.1">
    <property type="nucleotide sequence ID" value="NC_015125.1"/>
</dbReference>
<dbReference type="InterPro" id="IPR002772">
    <property type="entry name" value="Glyco_hydro_3_C"/>
</dbReference>
<dbReference type="SUPFAM" id="SSF52279">
    <property type="entry name" value="Beta-D-glucan exohydrolase, C-terminal domain"/>
    <property type="match status" value="1"/>
</dbReference>
<dbReference type="AlphaFoldDB" id="E8NFB2"/>
<organism evidence="6 7">
    <name type="scientific">Microbacterium testaceum (strain StLB037)</name>
    <dbReference type="NCBI Taxonomy" id="979556"/>
    <lineage>
        <taxon>Bacteria</taxon>
        <taxon>Bacillati</taxon>
        <taxon>Actinomycetota</taxon>
        <taxon>Actinomycetes</taxon>
        <taxon>Micrococcales</taxon>
        <taxon>Microbacteriaceae</taxon>
        <taxon>Microbacterium</taxon>
    </lineage>
</organism>
<dbReference type="InterPro" id="IPR036881">
    <property type="entry name" value="Glyco_hydro_3_C_sf"/>
</dbReference>
<dbReference type="GO" id="GO:0031222">
    <property type="term" value="P:arabinan catabolic process"/>
    <property type="evidence" value="ECO:0007669"/>
    <property type="project" value="TreeGrafter"/>
</dbReference>
<dbReference type="PANTHER" id="PTHR42721">
    <property type="entry name" value="SUGAR HYDROLASE-RELATED"/>
    <property type="match status" value="1"/>
</dbReference>
<proteinExistence type="inferred from homology"/>
<dbReference type="SUPFAM" id="SSF51445">
    <property type="entry name" value="(Trans)glycosidases"/>
    <property type="match status" value="1"/>
</dbReference>
<dbReference type="OrthoDB" id="3187421at2"/>
<dbReference type="InterPro" id="IPR044993">
    <property type="entry name" value="BXL"/>
</dbReference>
<dbReference type="EMBL" id="AP012052">
    <property type="protein sequence ID" value="BAJ75185.1"/>
    <property type="molecule type" value="Genomic_DNA"/>
</dbReference>
<evidence type="ECO:0000256" key="3">
    <source>
        <dbReference type="ARBA" id="ARBA00022801"/>
    </source>
</evidence>